<proteinExistence type="predicted"/>
<organism evidence="1 2">
    <name type="scientific">Thermus tengchongensis</name>
    <dbReference type="NCBI Taxonomy" id="1214928"/>
    <lineage>
        <taxon>Bacteria</taxon>
        <taxon>Thermotogati</taxon>
        <taxon>Deinococcota</taxon>
        <taxon>Deinococci</taxon>
        <taxon>Thermales</taxon>
        <taxon>Thermaceae</taxon>
        <taxon>Thermus</taxon>
    </lineage>
</organism>
<dbReference type="RefSeq" id="WP_135260523.1">
    <property type="nucleotide sequence ID" value="NZ_SJZF01000014.1"/>
</dbReference>
<evidence type="ECO:0000313" key="2">
    <source>
        <dbReference type="Proteomes" id="UP000297668"/>
    </source>
</evidence>
<dbReference type="EMBL" id="SJZF01000014">
    <property type="protein sequence ID" value="TFU25962.1"/>
    <property type="molecule type" value="Genomic_DNA"/>
</dbReference>
<dbReference type="Proteomes" id="UP000297668">
    <property type="component" value="Unassembled WGS sequence"/>
</dbReference>
<protein>
    <submittedName>
        <fullName evidence="1">Uncharacterized protein</fullName>
    </submittedName>
</protein>
<reference evidence="1 2" key="1">
    <citation type="submission" date="2019-03" db="EMBL/GenBank/DDBJ databases">
        <title>Thermus tengchongensis species for the arsenic transformation mechanism.</title>
        <authorList>
            <person name="Yuan G.C."/>
        </authorList>
    </citation>
    <scope>NUCLEOTIDE SEQUENCE [LARGE SCALE GENOMIC DNA]</scope>
    <source>
        <strain evidence="1 2">15W</strain>
    </source>
</reference>
<evidence type="ECO:0000313" key="1">
    <source>
        <dbReference type="EMBL" id="TFU25962.1"/>
    </source>
</evidence>
<gene>
    <name evidence="1" type="ORF">E0687_08665</name>
</gene>
<sequence length="101" mass="10966">MVVQVKGPSVTVVSPGNRAYYQGPGEALGLGRGPVRAWWKEGVLWRVWPGGGQETLVVARFEHGVWLGVPKGLPLGKPPIEGWWLVRLTGSKVKGLERLGD</sequence>
<dbReference type="AlphaFoldDB" id="A0A4Y9FAV7"/>
<accession>A0A4Y9FAV7</accession>
<comment type="caution">
    <text evidence="1">The sequence shown here is derived from an EMBL/GenBank/DDBJ whole genome shotgun (WGS) entry which is preliminary data.</text>
</comment>
<name>A0A4Y9FAV7_9DEIN</name>